<protein>
    <submittedName>
        <fullName evidence="1">Uncharacterized protein</fullName>
    </submittedName>
</protein>
<dbReference type="AlphaFoldDB" id="A0A822YYB0"/>
<gene>
    <name evidence="1" type="ORF">HUJ06_007844</name>
</gene>
<proteinExistence type="predicted"/>
<name>A0A822YYB0_NELNU</name>
<reference evidence="1 2" key="1">
    <citation type="journal article" date="2020" name="Mol. Biol. Evol.">
        <title>Distinct Expression and Methylation Patterns for Genes with Different Fates following a Single Whole-Genome Duplication in Flowering Plants.</title>
        <authorList>
            <person name="Shi T."/>
            <person name="Rahmani R.S."/>
            <person name="Gugger P.F."/>
            <person name="Wang M."/>
            <person name="Li H."/>
            <person name="Zhang Y."/>
            <person name="Li Z."/>
            <person name="Wang Q."/>
            <person name="Van de Peer Y."/>
            <person name="Marchal K."/>
            <person name="Chen J."/>
        </authorList>
    </citation>
    <scope>NUCLEOTIDE SEQUENCE [LARGE SCALE GENOMIC DNA]</scope>
    <source>
        <tissue evidence="1">Leaf</tissue>
    </source>
</reference>
<keyword evidence="2" id="KW-1185">Reference proteome</keyword>
<sequence>MAPEPVHSGGASQLEFLFLSMRREIGRVTIRNLLSRTSELKTVGESLTEEERAACLIESYRDMDEEV</sequence>
<evidence type="ECO:0000313" key="2">
    <source>
        <dbReference type="Proteomes" id="UP000607653"/>
    </source>
</evidence>
<comment type="caution">
    <text evidence="1">The sequence shown here is derived from an EMBL/GenBank/DDBJ whole genome shotgun (WGS) entry which is preliminary data.</text>
</comment>
<organism evidence="1 2">
    <name type="scientific">Nelumbo nucifera</name>
    <name type="common">Sacred lotus</name>
    <dbReference type="NCBI Taxonomy" id="4432"/>
    <lineage>
        <taxon>Eukaryota</taxon>
        <taxon>Viridiplantae</taxon>
        <taxon>Streptophyta</taxon>
        <taxon>Embryophyta</taxon>
        <taxon>Tracheophyta</taxon>
        <taxon>Spermatophyta</taxon>
        <taxon>Magnoliopsida</taxon>
        <taxon>Proteales</taxon>
        <taxon>Nelumbonaceae</taxon>
        <taxon>Nelumbo</taxon>
    </lineage>
</organism>
<accession>A0A822YYB0</accession>
<dbReference type="EMBL" id="DUZY01000004">
    <property type="protein sequence ID" value="DAD37203.1"/>
    <property type="molecule type" value="Genomic_DNA"/>
</dbReference>
<dbReference type="Proteomes" id="UP000607653">
    <property type="component" value="Unassembled WGS sequence"/>
</dbReference>
<evidence type="ECO:0000313" key="1">
    <source>
        <dbReference type="EMBL" id="DAD37203.1"/>
    </source>
</evidence>